<comment type="caution">
    <text evidence="4">The sequence shown here is derived from an EMBL/GenBank/DDBJ whole genome shotgun (WGS) entry which is preliminary data.</text>
</comment>
<dbReference type="InterPro" id="IPR009057">
    <property type="entry name" value="Homeodomain-like_sf"/>
</dbReference>
<dbReference type="Proteomes" id="UP000530424">
    <property type="component" value="Unassembled WGS sequence"/>
</dbReference>
<dbReference type="AlphaFoldDB" id="A0A853C099"/>
<proteinExistence type="predicted"/>
<evidence type="ECO:0000256" key="2">
    <source>
        <dbReference type="PROSITE-ProRule" id="PRU00335"/>
    </source>
</evidence>
<protein>
    <submittedName>
        <fullName evidence="4">AcrR family transcriptional regulator</fullName>
    </submittedName>
</protein>
<dbReference type="InterPro" id="IPR001647">
    <property type="entry name" value="HTH_TetR"/>
</dbReference>
<organism evidence="4 5">
    <name type="scientific">Nocardioides thalensis</name>
    <dbReference type="NCBI Taxonomy" id="1914755"/>
    <lineage>
        <taxon>Bacteria</taxon>
        <taxon>Bacillati</taxon>
        <taxon>Actinomycetota</taxon>
        <taxon>Actinomycetes</taxon>
        <taxon>Propionibacteriales</taxon>
        <taxon>Nocardioidaceae</taxon>
        <taxon>Nocardioides</taxon>
    </lineage>
</organism>
<evidence type="ECO:0000256" key="1">
    <source>
        <dbReference type="ARBA" id="ARBA00023125"/>
    </source>
</evidence>
<evidence type="ECO:0000259" key="3">
    <source>
        <dbReference type="PROSITE" id="PS50977"/>
    </source>
</evidence>
<dbReference type="Gene3D" id="1.10.357.10">
    <property type="entry name" value="Tetracycline Repressor, domain 2"/>
    <property type="match status" value="1"/>
</dbReference>
<dbReference type="SUPFAM" id="SSF46689">
    <property type="entry name" value="Homeodomain-like"/>
    <property type="match status" value="1"/>
</dbReference>
<accession>A0A853C099</accession>
<feature type="domain" description="HTH tetR-type" evidence="3">
    <location>
        <begin position="22"/>
        <end position="83"/>
    </location>
</feature>
<dbReference type="GO" id="GO:0003677">
    <property type="term" value="F:DNA binding"/>
    <property type="evidence" value="ECO:0007669"/>
    <property type="project" value="UniProtKB-UniRule"/>
</dbReference>
<dbReference type="EMBL" id="JACCFP010000001">
    <property type="protein sequence ID" value="NYI99792.1"/>
    <property type="molecule type" value="Genomic_DNA"/>
</dbReference>
<sequence length="238" mass="26104">MPQLPRVPRVDGRQLRWESHNAERRELVLNAAVELIEQQPPGAEIHVQQIAEQAGLVRTVVYRLFNGRAELNRAVQRHVVAQIREVLGAHLRLEGSAESIIGSIVGAYVEWVAAHPSLHEMSERELGDGEPGELERAIDDLGTELATLVQTGATLLGSPLDDEHLAVLDLLVVGLIGQVRGSVKQWIRMPDRTVSAAELTATLSRWVWFQIDGEARELGVVIDPTVPVEQLTGTTSAP</sequence>
<name>A0A853C099_9ACTN</name>
<evidence type="ECO:0000313" key="5">
    <source>
        <dbReference type="Proteomes" id="UP000530424"/>
    </source>
</evidence>
<dbReference type="SUPFAM" id="SSF48498">
    <property type="entry name" value="Tetracyclin repressor-like, C-terminal domain"/>
    <property type="match status" value="1"/>
</dbReference>
<reference evidence="4 5" key="1">
    <citation type="submission" date="2020-07" db="EMBL/GenBank/DDBJ databases">
        <title>Sequencing the genomes of 1000 actinobacteria strains.</title>
        <authorList>
            <person name="Klenk H.-P."/>
        </authorList>
    </citation>
    <scope>NUCLEOTIDE SEQUENCE [LARGE SCALE GENOMIC DNA]</scope>
    <source>
        <strain evidence="4 5">DSM 103833</strain>
    </source>
</reference>
<gene>
    <name evidence="4" type="ORF">HNR19_000491</name>
</gene>
<dbReference type="InterPro" id="IPR036271">
    <property type="entry name" value="Tet_transcr_reg_TetR-rel_C_sf"/>
</dbReference>
<feature type="DNA-binding region" description="H-T-H motif" evidence="2">
    <location>
        <begin position="46"/>
        <end position="65"/>
    </location>
</feature>
<dbReference type="PROSITE" id="PS50977">
    <property type="entry name" value="HTH_TETR_2"/>
    <property type="match status" value="1"/>
</dbReference>
<keyword evidence="1 2" id="KW-0238">DNA-binding</keyword>
<evidence type="ECO:0000313" key="4">
    <source>
        <dbReference type="EMBL" id="NYI99792.1"/>
    </source>
</evidence>
<keyword evidence="5" id="KW-1185">Reference proteome</keyword>
<dbReference type="RefSeq" id="WP_179666402.1">
    <property type="nucleotide sequence ID" value="NZ_JACCFP010000001.1"/>
</dbReference>